<comment type="subcellular location">
    <subcellularLocation>
        <location evidence="1">Cell outer membrane</location>
    </subcellularLocation>
</comment>
<feature type="chain" id="PRO_5019263257" description="OmpA-like domain-containing protein" evidence="6">
    <location>
        <begin position="25"/>
        <end position="246"/>
    </location>
</feature>
<evidence type="ECO:0000313" key="8">
    <source>
        <dbReference type="EMBL" id="BBI21490.1"/>
    </source>
</evidence>
<evidence type="ECO:0000256" key="5">
    <source>
        <dbReference type="SAM" id="MobiDB-lite"/>
    </source>
</evidence>
<sequence length="246" mass="25902">MPIRPSFAILAGAVVCVASAYALAERAAPGFVERLETQSEAAIADAGGEGVSARFVNINGSPTRHPVLEGGGALNEATRARVARAVYDVPGVGGVVWSDGTLRAESDEPTYQPLHCQEDVEGLLRTRSIRFEEASSALLPASRILLDEVAEALRPCLGSIIAITGHTDKAGTEPGNLALSMERARVVREALVRRGIPRDGLRASGVGSSRPVEGLAPSDPANRRIEFSVIRTEPLRPTPVDTPGAR</sequence>
<dbReference type="PANTHER" id="PTHR30329">
    <property type="entry name" value="STATOR ELEMENT OF FLAGELLAR MOTOR COMPLEX"/>
    <property type="match status" value="1"/>
</dbReference>
<feature type="region of interest" description="Disordered" evidence="5">
    <location>
        <begin position="200"/>
        <end position="220"/>
    </location>
</feature>
<evidence type="ECO:0000256" key="6">
    <source>
        <dbReference type="SAM" id="SignalP"/>
    </source>
</evidence>
<proteinExistence type="predicted"/>
<feature type="signal peptide" evidence="6">
    <location>
        <begin position="1"/>
        <end position="24"/>
    </location>
</feature>
<dbReference type="AlphaFoldDB" id="A0A3T1CKM5"/>
<dbReference type="InterPro" id="IPR050330">
    <property type="entry name" value="Bact_OuterMem_StrucFunc"/>
</dbReference>
<reference evidence="8 9" key="1">
    <citation type="submission" date="2019-01" db="EMBL/GenBank/DDBJ databases">
        <title>Complete genome sequence of Erythrobacter flavus KJ5.</title>
        <authorList>
            <person name="Kanesaki Y."/>
            <person name="Brotosudarmo T."/>
            <person name="Moriuchi R."/>
            <person name="Awai K."/>
        </authorList>
    </citation>
    <scope>NUCLEOTIDE SEQUENCE [LARGE SCALE GENOMIC DNA]</scope>
    <source>
        <strain evidence="8 9">KJ5</strain>
    </source>
</reference>
<organism evidence="8 9">
    <name type="scientific">Qipengyuania flava</name>
    <dbReference type="NCBI Taxonomy" id="192812"/>
    <lineage>
        <taxon>Bacteria</taxon>
        <taxon>Pseudomonadati</taxon>
        <taxon>Pseudomonadota</taxon>
        <taxon>Alphaproteobacteria</taxon>
        <taxon>Sphingomonadales</taxon>
        <taxon>Erythrobacteraceae</taxon>
        <taxon>Qipengyuania</taxon>
    </lineage>
</organism>
<evidence type="ECO:0000256" key="2">
    <source>
        <dbReference type="ARBA" id="ARBA00023136"/>
    </source>
</evidence>
<dbReference type="InterPro" id="IPR006664">
    <property type="entry name" value="OMP_bac"/>
</dbReference>
<evidence type="ECO:0000256" key="4">
    <source>
        <dbReference type="PROSITE-ProRule" id="PRU00473"/>
    </source>
</evidence>
<keyword evidence="3" id="KW-0998">Cell outer membrane</keyword>
<evidence type="ECO:0000313" key="9">
    <source>
        <dbReference type="Proteomes" id="UP000290057"/>
    </source>
</evidence>
<dbReference type="CDD" id="cd07185">
    <property type="entry name" value="OmpA_C-like"/>
    <property type="match status" value="1"/>
</dbReference>
<evidence type="ECO:0000256" key="1">
    <source>
        <dbReference type="ARBA" id="ARBA00004442"/>
    </source>
</evidence>
<protein>
    <recommendedName>
        <fullName evidence="7">OmpA-like domain-containing protein</fullName>
    </recommendedName>
</protein>
<dbReference type="PANTHER" id="PTHR30329:SF21">
    <property type="entry name" value="LIPOPROTEIN YIAD-RELATED"/>
    <property type="match status" value="1"/>
</dbReference>
<dbReference type="RefSeq" id="WP_130586986.1">
    <property type="nucleotide sequence ID" value="NZ_AP019389.1"/>
</dbReference>
<evidence type="ECO:0000256" key="3">
    <source>
        <dbReference type="ARBA" id="ARBA00023237"/>
    </source>
</evidence>
<dbReference type="EMBL" id="AP019389">
    <property type="protein sequence ID" value="BBI21490.1"/>
    <property type="molecule type" value="Genomic_DNA"/>
</dbReference>
<dbReference type="InterPro" id="IPR036737">
    <property type="entry name" value="OmpA-like_sf"/>
</dbReference>
<dbReference type="Pfam" id="PF00691">
    <property type="entry name" value="OmpA"/>
    <property type="match status" value="1"/>
</dbReference>
<dbReference type="Proteomes" id="UP000290057">
    <property type="component" value="Chromosome"/>
</dbReference>
<dbReference type="Gene3D" id="3.30.1330.60">
    <property type="entry name" value="OmpA-like domain"/>
    <property type="match status" value="1"/>
</dbReference>
<evidence type="ECO:0000259" key="7">
    <source>
        <dbReference type="PROSITE" id="PS51123"/>
    </source>
</evidence>
<feature type="domain" description="OmpA-like" evidence="7">
    <location>
        <begin position="118"/>
        <end position="233"/>
    </location>
</feature>
<keyword evidence="6" id="KW-0732">Signal</keyword>
<accession>A0A3T1CKM5</accession>
<keyword evidence="2 4" id="KW-0472">Membrane</keyword>
<dbReference type="SUPFAM" id="SSF103088">
    <property type="entry name" value="OmpA-like"/>
    <property type="match status" value="1"/>
</dbReference>
<keyword evidence="9" id="KW-1185">Reference proteome</keyword>
<dbReference type="PRINTS" id="PR01021">
    <property type="entry name" value="OMPADOMAIN"/>
</dbReference>
<dbReference type="GO" id="GO:0009279">
    <property type="term" value="C:cell outer membrane"/>
    <property type="evidence" value="ECO:0007669"/>
    <property type="project" value="UniProtKB-SubCell"/>
</dbReference>
<dbReference type="PROSITE" id="PS51123">
    <property type="entry name" value="OMPA_2"/>
    <property type="match status" value="1"/>
</dbReference>
<name>A0A3T1CKM5_9SPHN</name>
<gene>
    <name evidence="8" type="ORF">EKJ_23370</name>
</gene>
<dbReference type="InterPro" id="IPR006665">
    <property type="entry name" value="OmpA-like"/>
</dbReference>